<keyword evidence="3" id="KW-1185">Reference proteome</keyword>
<evidence type="ECO:0008006" key="4">
    <source>
        <dbReference type="Google" id="ProtNLM"/>
    </source>
</evidence>
<reference evidence="2 3" key="1">
    <citation type="submission" date="2017-03" db="EMBL/GenBank/DDBJ databases">
        <authorList>
            <person name="Afonso C.L."/>
            <person name="Miller P.J."/>
            <person name="Scott M.A."/>
            <person name="Spackman E."/>
            <person name="Goraichik I."/>
            <person name="Dimitrov K.M."/>
            <person name="Suarez D.L."/>
            <person name="Swayne D.E."/>
        </authorList>
    </citation>
    <scope>NUCLEOTIDE SEQUENCE [LARGE SCALE GENOMIC DNA]</scope>
    <source>
        <strain evidence="2 3">CECT 7745</strain>
    </source>
</reference>
<feature type="chain" id="PRO_5013253765" description="Lipoprotein" evidence="1">
    <location>
        <begin position="19"/>
        <end position="110"/>
    </location>
</feature>
<evidence type="ECO:0000313" key="2">
    <source>
        <dbReference type="EMBL" id="SMC10885.1"/>
    </source>
</evidence>
<sequence>MRILALLMASVVLLAACAERDKRVFFDGKYYPTKVKKVKGDRETFVVNVRKTSQGIDGAREAGRHGGIEYCIKNFGYSEIDWIVGPDDVAAGEARSKGNLVLKGRCRVWE</sequence>
<proteinExistence type="predicted"/>
<dbReference type="EMBL" id="FWXB01000002">
    <property type="protein sequence ID" value="SMC10885.1"/>
    <property type="molecule type" value="Genomic_DNA"/>
</dbReference>
<name>A0A1X7BMP2_9RHOB</name>
<feature type="signal peptide" evidence="1">
    <location>
        <begin position="1"/>
        <end position="18"/>
    </location>
</feature>
<dbReference type="Proteomes" id="UP000193224">
    <property type="component" value="Unassembled WGS sequence"/>
</dbReference>
<organism evidence="2 3">
    <name type="scientific">Roseovarius aestuarii</name>
    <dbReference type="NCBI Taxonomy" id="475083"/>
    <lineage>
        <taxon>Bacteria</taxon>
        <taxon>Pseudomonadati</taxon>
        <taxon>Pseudomonadota</taxon>
        <taxon>Alphaproteobacteria</taxon>
        <taxon>Rhodobacterales</taxon>
        <taxon>Roseobacteraceae</taxon>
        <taxon>Roseovarius</taxon>
    </lineage>
</organism>
<evidence type="ECO:0000256" key="1">
    <source>
        <dbReference type="SAM" id="SignalP"/>
    </source>
</evidence>
<protein>
    <recommendedName>
        <fullName evidence="4">Lipoprotein</fullName>
    </recommendedName>
</protein>
<gene>
    <name evidence="2" type="ORF">ROA7745_00693</name>
</gene>
<dbReference type="AlphaFoldDB" id="A0A1X7BMP2"/>
<dbReference type="RefSeq" id="WP_085798864.1">
    <property type="nucleotide sequence ID" value="NZ_FWXB01000002.1"/>
</dbReference>
<dbReference type="OrthoDB" id="7659281at2"/>
<evidence type="ECO:0000313" key="3">
    <source>
        <dbReference type="Proteomes" id="UP000193224"/>
    </source>
</evidence>
<keyword evidence="1" id="KW-0732">Signal</keyword>
<accession>A0A1X7BMP2</accession>
<dbReference type="PROSITE" id="PS51257">
    <property type="entry name" value="PROKAR_LIPOPROTEIN"/>
    <property type="match status" value="1"/>
</dbReference>